<proteinExistence type="predicted"/>
<evidence type="ECO:0000313" key="4">
    <source>
        <dbReference type="EMBL" id="KAK8588273.1"/>
    </source>
</evidence>
<dbReference type="PANTHER" id="PTHR10366:SF503">
    <property type="entry name" value="TETRAKETIDE ALPHA-PYRONE REDUCTASE 2"/>
    <property type="match status" value="1"/>
</dbReference>
<dbReference type="SUPFAM" id="SSF51735">
    <property type="entry name" value="NAD(P)-binding Rossmann-fold domains"/>
    <property type="match status" value="1"/>
</dbReference>
<keyword evidence="1" id="KW-0521">NADP</keyword>
<gene>
    <name evidence="4" type="ORF">V6N12_022725</name>
</gene>
<accession>A0ABR2FVI5</accession>
<feature type="domain" description="NAD-dependent epimerase/dehydratase" evidence="3">
    <location>
        <begin position="5"/>
        <end position="245"/>
    </location>
</feature>
<keyword evidence="2" id="KW-0560">Oxidoreductase</keyword>
<dbReference type="Pfam" id="PF01370">
    <property type="entry name" value="Epimerase"/>
    <property type="match status" value="1"/>
</dbReference>
<dbReference type="InterPro" id="IPR050425">
    <property type="entry name" value="NAD(P)_dehydrat-like"/>
</dbReference>
<dbReference type="CDD" id="cd08958">
    <property type="entry name" value="FR_SDR_e"/>
    <property type="match status" value="1"/>
</dbReference>
<dbReference type="InterPro" id="IPR036291">
    <property type="entry name" value="NAD(P)-bd_dom_sf"/>
</dbReference>
<organism evidence="4 5">
    <name type="scientific">Hibiscus sabdariffa</name>
    <name type="common">roselle</name>
    <dbReference type="NCBI Taxonomy" id="183260"/>
    <lineage>
        <taxon>Eukaryota</taxon>
        <taxon>Viridiplantae</taxon>
        <taxon>Streptophyta</taxon>
        <taxon>Embryophyta</taxon>
        <taxon>Tracheophyta</taxon>
        <taxon>Spermatophyta</taxon>
        <taxon>Magnoliopsida</taxon>
        <taxon>eudicotyledons</taxon>
        <taxon>Gunneridae</taxon>
        <taxon>Pentapetalae</taxon>
        <taxon>rosids</taxon>
        <taxon>malvids</taxon>
        <taxon>Malvales</taxon>
        <taxon>Malvaceae</taxon>
        <taxon>Malvoideae</taxon>
        <taxon>Hibiscus</taxon>
    </lineage>
</organism>
<dbReference type="EMBL" id="JBBPBM010000004">
    <property type="protein sequence ID" value="KAK8588273.1"/>
    <property type="molecule type" value="Genomic_DNA"/>
</dbReference>
<name>A0ABR2FVI5_9ROSI</name>
<comment type="caution">
    <text evidence="4">The sequence shown here is derived from an EMBL/GenBank/DDBJ whole genome shotgun (WGS) entry which is preliminary data.</text>
</comment>
<keyword evidence="5" id="KW-1185">Reference proteome</keyword>
<dbReference type="Gene3D" id="3.40.50.720">
    <property type="entry name" value="NAD(P)-binding Rossmann-like Domain"/>
    <property type="match status" value="1"/>
</dbReference>
<dbReference type="PANTHER" id="PTHR10366">
    <property type="entry name" value="NAD DEPENDENT EPIMERASE/DEHYDRATASE"/>
    <property type="match status" value="1"/>
</dbReference>
<evidence type="ECO:0000259" key="3">
    <source>
        <dbReference type="Pfam" id="PF01370"/>
    </source>
</evidence>
<dbReference type="Proteomes" id="UP001472677">
    <property type="component" value="Unassembled WGS sequence"/>
</dbReference>
<evidence type="ECO:0000313" key="5">
    <source>
        <dbReference type="Proteomes" id="UP001472677"/>
    </source>
</evidence>
<sequence>MAEYCVTGGTGFIGAYLVKSLLEKGCLVRTTVRDPGDEEKVGFLRELAGAKERLRIMRADLTEEGSFDEAIRGVVGVFHAASPVLVPYDENIQANLIDPCVKGTLNVLKSCSKASSTVKRVVLTSSCSSIRYRFDVQKQQTTSLDESHWSDPEYCKRYNLFYAYAKIVAEKEAWRVAAETGIDLVVVNPSFVVGPLLAPHPTSTLLLILAIVKGLRGEYPNTTVGFVHIDDAVAAHILGMEESKASGRLVCSSSVAHWTQIIEMLRAKYPSYPYENVCSSQEGDNLAHSMVTSKIQQLGFPPFKSIPDMFDDCIKSFQHRGFLST</sequence>
<evidence type="ECO:0000256" key="2">
    <source>
        <dbReference type="ARBA" id="ARBA00023002"/>
    </source>
</evidence>
<reference evidence="4 5" key="1">
    <citation type="journal article" date="2024" name="G3 (Bethesda)">
        <title>Genome assembly of Hibiscus sabdariffa L. provides insights into metabolisms of medicinal natural products.</title>
        <authorList>
            <person name="Kim T."/>
        </authorList>
    </citation>
    <scope>NUCLEOTIDE SEQUENCE [LARGE SCALE GENOMIC DNA]</scope>
    <source>
        <strain evidence="4">TK-2024</strain>
        <tissue evidence="4">Old leaves</tissue>
    </source>
</reference>
<evidence type="ECO:0000256" key="1">
    <source>
        <dbReference type="ARBA" id="ARBA00022857"/>
    </source>
</evidence>
<protein>
    <recommendedName>
        <fullName evidence="3">NAD-dependent epimerase/dehydratase domain-containing protein</fullName>
    </recommendedName>
</protein>
<dbReference type="InterPro" id="IPR001509">
    <property type="entry name" value="Epimerase_deHydtase"/>
</dbReference>